<dbReference type="InterPro" id="IPR041881">
    <property type="entry name" value="PqqD_sf"/>
</dbReference>
<comment type="caution">
    <text evidence="4">The sequence shown here is derived from an EMBL/GenBank/DDBJ whole genome shotgun (WGS) entry which is preliminary data.</text>
</comment>
<dbReference type="Pfam" id="PF05402">
    <property type="entry name" value="PqqD"/>
    <property type="match status" value="1"/>
</dbReference>
<organism evidence="4 5">
    <name type="scientific">Tistrella mobilis</name>
    <dbReference type="NCBI Taxonomy" id="171437"/>
    <lineage>
        <taxon>Bacteria</taxon>
        <taxon>Pseudomonadati</taxon>
        <taxon>Pseudomonadota</taxon>
        <taxon>Alphaproteobacteria</taxon>
        <taxon>Geminicoccales</taxon>
        <taxon>Geminicoccaceae</taxon>
        <taxon>Tistrella</taxon>
    </lineage>
</organism>
<dbReference type="NCBIfam" id="TIGR03859">
    <property type="entry name" value="PQQ_PqqD"/>
    <property type="match status" value="1"/>
</dbReference>
<dbReference type="InterPro" id="IPR008792">
    <property type="entry name" value="PQQD"/>
</dbReference>
<comment type="subunit">
    <text evidence="2">Monomer. Interacts with PqqE.</text>
</comment>
<dbReference type="UniPathway" id="UPA00539"/>
<dbReference type="AlphaFoldDB" id="A0A162JT26"/>
<accession>A0A162JT26</accession>
<dbReference type="RefSeq" id="WP_062769549.1">
    <property type="nucleotide sequence ID" value="NZ_CP121045.1"/>
</dbReference>
<dbReference type="OrthoDB" id="7995890at2"/>
<gene>
    <name evidence="4" type="ORF">AUP44_15650</name>
</gene>
<sequence length="96" mass="10178">MSGVELPDPSARPRLARGVRLRQDPVRDRIILLAPESVIEANPSALAVLKACTGEVTIAAMAADLAGRFGADPARVEADIQALIADLVRRRLVVLA</sequence>
<dbReference type="GO" id="GO:0018189">
    <property type="term" value="P:pyrroloquinoline quinone biosynthetic process"/>
    <property type="evidence" value="ECO:0007669"/>
    <property type="project" value="UniProtKB-UniPathway"/>
</dbReference>
<dbReference type="Proteomes" id="UP000075787">
    <property type="component" value="Unassembled WGS sequence"/>
</dbReference>
<keyword evidence="3" id="KW-0884">PQQ biosynthesis</keyword>
<name>A0A162JT26_9PROT</name>
<dbReference type="InterPro" id="IPR022479">
    <property type="entry name" value="PqqD_bac"/>
</dbReference>
<dbReference type="GeneID" id="97243914"/>
<proteinExistence type="predicted"/>
<dbReference type="Gene3D" id="1.10.10.1150">
    <property type="entry name" value="Coenzyme PQQ synthesis protein D (PqqD)"/>
    <property type="match status" value="1"/>
</dbReference>
<evidence type="ECO:0000313" key="5">
    <source>
        <dbReference type="Proteomes" id="UP000075787"/>
    </source>
</evidence>
<dbReference type="EMBL" id="LPZR01000214">
    <property type="protein sequence ID" value="KYO49824.1"/>
    <property type="molecule type" value="Genomic_DNA"/>
</dbReference>
<comment type="pathway">
    <text evidence="1">Cofactor biosynthesis; pyrroloquinoline quinone biosynthesis.</text>
</comment>
<evidence type="ECO:0000256" key="2">
    <source>
        <dbReference type="ARBA" id="ARBA00011741"/>
    </source>
</evidence>
<evidence type="ECO:0000313" key="4">
    <source>
        <dbReference type="EMBL" id="KYO49824.1"/>
    </source>
</evidence>
<evidence type="ECO:0000256" key="3">
    <source>
        <dbReference type="ARBA" id="ARBA00022905"/>
    </source>
</evidence>
<evidence type="ECO:0000256" key="1">
    <source>
        <dbReference type="ARBA" id="ARBA00004886"/>
    </source>
</evidence>
<protein>
    <submittedName>
        <fullName evidence="4">Pyrroloquinoline quinone biosynthesis protein PqqD</fullName>
    </submittedName>
</protein>
<dbReference type="GO" id="GO:0048038">
    <property type="term" value="F:quinone binding"/>
    <property type="evidence" value="ECO:0007669"/>
    <property type="project" value="InterPro"/>
</dbReference>
<reference evidence="4 5" key="1">
    <citation type="submission" date="2015-12" db="EMBL/GenBank/DDBJ databases">
        <title>Genome sequence of Tistrella mobilis MCCC 1A02139.</title>
        <authorList>
            <person name="Lu L."/>
            <person name="Lai Q."/>
            <person name="Shao Z."/>
            <person name="Qian P."/>
        </authorList>
    </citation>
    <scope>NUCLEOTIDE SEQUENCE [LARGE SCALE GENOMIC DNA]</scope>
    <source>
        <strain evidence="4 5">MCCC 1A02139</strain>
    </source>
</reference>